<accession>A0A7G5II66</accession>
<proteinExistence type="predicted"/>
<dbReference type="EMBL" id="CP059851">
    <property type="protein sequence ID" value="QMW23058.1"/>
    <property type="molecule type" value="Genomic_DNA"/>
</dbReference>
<name>A0A7G5II66_9SPHN</name>
<evidence type="ECO:0008006" key="4">
    <source>
        <dbReference type="Google" id="ProtNLM"/>
    </source>
</evidence>
<keyword evidence="1" id="KW-0472">Membrane</keyword>
<protein>
    <recommendedName>
        <fullName evidence="4">Sulfotransferase family protein</fullName>
    </recommendedName>
</protein>
<reference evidence="2 3" key="1">
    <citation type="submission" date="2020-07" db="EMBL/GenBank/DDBJ databases">
        <title>Complete genome sequence for Sandaracinobacter sp. M6.</title>
        <authorList>
            <person name="Tang Y."/>
            <person name="Liu Q."/>
            <person name="Guo Z."/>
            <person name="Lei P."/>
            <person name="Huang B."/>
        </authorList>
    </citation>
    <scope>NUCLEOTIDE SEQUENCE [LARGE SCALE GENOMIC DNA]</scope>
    <source>
        <strain evidence="2 3">M6</strain>
    </source>
</reference>
<evidence type="ECO:0000313" key="3">
    <source>
        <dbReference type="Proteomes" id="UP000515292"/>
    </source>
</evidence>
<dbReference type="Proteomes" id="UP000515292">
    <property type="component" value="Chromosome"/>
</dbReference>
<feature type="transmembrane region" description="Helical" evidence="1">
    <location>
        <begin position="46"/>
        <end position="66"/>
    </location>
</feature>
<feature type="transmembrane region" description="Helical" evidence="1">
    <location>
        <begin position="17"/>
        <end position="34"/>
    </location>
</feature>
<dbReference type="InterPro" id="IPR027417">
    <property type="entry name" value="P-loop_NTPase"/>
</dbReference>
<dbReference type="KEGG" id="sand:H3309_00640"/>
<dbReference type="SUPFAM" id="SSF52540">
    <property type="entry name" value="P-loop containing nucleoside triphosphate hydrolases"/>
    <property type="match status" value="1"/>
</dbReference>
<keyword evidence="3" id="KW-1185">Reference proteome</keyword>
<dbReference type="AlphaFoldDB" id="A0A7G5II66"/>
<evidence type="ECO:0000313" key="2">
    <source>
        <dbReference type="EMBL" id="QMW23058.1"/>
    </source>
</evidence>
<dbReference type="RefSeq" id="WP_182296537.1">
    <property type="nucleotide sequence ID" value="NZ_CP059851.1"/>
</dbReference>
<organism evidence="2 3">
    <name type="scientific">Sandaracinobacteroides saxicola</name>
    <dbReference type="NCBI Taxonomy" id="2759707"/>
    <lineage>
        <taxon>Bacteria</taxon>
        <taxon>Pseudomonadati</taxon>
        <taxon>Pseudomonadota</taxon>
        <taxon>Alphaproteobacteria</taxon>
        <taxon>Sphingomonadales</taxon>
        <taxon>Sphingosinicellaceae</taxon>
        <taxon>Sandaracinobacteroides</taxon>
    </lineage>
</organism>
<gene>
    <name evidence="2" type="ORF">H3309_00640</name>
</gene>
<keyword evidence="1" id="KW-1133">Transmembrane helix</keyword>
<evidence type="ECO:0000256" key="1">
    <source>
        <dbReference type="SAM" id="Phobius"/>
    </source>
</evidence>
<keyword evidence="1" id="KW-0812">Transmembrane</keyword>
<sequence length="237" mass="26893">MDLRLDTPSIRSSDRTWFAPFLYNAGYLFSYLLFPTRVWPYRLLRFFGIGLMGLTRGVGTAGLPLATGNAICIAGYRHSANSFLVSNVDRDVHALVLSHNHRAWEVRRAVALKLPVLLLVRDPKAIAESTWLRSRVGWNGQRYPIWPATTLLCWMLYHRAVMRFESRLSVVCFQRVIRGWPAVVEAAAARGVTLHLPAREEAINGLGNLRPVTLSRWASWLLRHAEARHRALVAKSI</sequence>